<evidence type="ECO:0000313" key="7">
    <source>
        <dbReference type="Proteomes" id="UP001336250"/>
    </source>
</evidence>
<sequence length="461" mass="51086">MQAAALNILARVKRSPFAFPLALLAGVAMILITETAYLQATGTLDELGRATAAQTHIQSLLRRTVDAESGQRGFLLTGREQYLEPYRTALDEIHASQRFLTDYYGHRPSEVAAIRKLNELVEAKLSELSTVLSLYREGKHQVWQELLLLDIGREKMAEIRNAAEQLLAMESKRVQAGRQGIYDTLLLHRIGVAAMSAVSLLALFMYLRQTRALDAQQHERQMAMLRQRDDLEREVAERTRQLTELAQHLQTAREDERSRLARELHDELGALLTAAKLDAARIKSRLGTTSPEASERLAHLSETLNSGIALKRRIIEDLRPSTLSNFGLVPALEILAREFGERSQLDVSNQLTPVHLKPADELTAYRVVQEAFTNIAKHAQATRVELTLKEADGHVQVSVRDNGVGFEAGRRHASAHGLLGMRYRVEAAGGELSIQSAPGLGTQVTAQLPMQPAEQPASTAT</sequence>
<dbReference type="CDD" id="cd16917">
    <property type="entry name" value="HATPase_UhpB-NarQ-NarX-like"/>
    <property type="match status" value="1"/>
</dbReference>
<keyword evidence="7" id="KW-1185">Reference proteome</keyword>
<evidence type="ECO:0000259" key="5">
    <source>
        <dbReference type="PROSITE" id="PS50109"/>
    </source>
</evidence>
<keyword evidence="4" id="KW-0812">Transmembrane</keyword>
<gene>
    <name evidence="6" type="ORF">V4F39_11930</name>
</gene>
<keyword evidence="3" id="KW-0902">Two-component regulatory system</keyword>
<name>A0AAW9QJ50_9BURK</name>
<keyword evidence="1" id="KW-0808">Transferase</keyword>
<comment type="caution">
    <text evidence="6">The sequence shown here is derived from an EMBL/GenBank/DDBJ whole genome shotgun (WGS) entry which is preliminary data.</text>
</comment>
<feature type="transmembrane region" description="Helical" evidence="4">
    <location>
        <begin position="17"/>
        <end position="38"/>
    </location>
</feature>
<dbReference type="InterPro" id="IPR011712">
    <property type="entry name" value="Sig_transdc_His_kin_sub3_dim/P"/>
</dbReference>
<evidence type="ECO:0000256" key="3">
    <source>
        <dbReference type="ARBA" id="ARBA00023012"/>
    </source>
</evidence>
<dbReference type="Pfam" id="PF05227">
    <property type="entry name" value="CHASE3"/>
    <property type="match status" value="1"/>
</dbReference>
<dbReference type="Gene3D" id="1.20.5.1930">
    <property type="match status" value="1"/>
</dbReference>
<dbReference type="EMBL" id="JAZIBG010000028">
    <property type="protein sequence ID" value="MEF7614620.1"/>
    <property type="molecule type" value="Genomic_DNA"/>
</dbReference>
<feature type="domain" description="Histidine kinase" evidence="5">
    <location>
        <begin position="259"/>
        <end position="452"/>
    </location>
</feature>
<feature type="transmembrane region" description="Helical" evidence="4">
    <location>
        <begin position="186"/>
        <end position="207"/>
    </location>
</feature>
<dbReference type="RefSeq" id="WP_332289647.1">
    <property type="nucleotide sequence ID" value="NZ_JAZIBG010000028.1"/>
</dbReference>
<dbReference type="Proteomes" id="UP001336250">
    <property type="component" value="Unassembled WGS sequence"/>
</dbReference>
<keyword evidence="4" id="KW-1133">Transmembrane helix</keyword>
<dbReference type="AlphaFoldDB" id="A0AAW9QJ50"/>
<dbReference type="SMART" id="SM00387">
    <property type="entry name" value="HATPase_c"/>
    <property type="match status" value="1"/>
</dbReference>
<dbReference type="Pfam" id="PF07730">
    <property type="entry name" value="HisKA_3"/>
    <property type="match status" value="1"/>
</dbReference>
<evidence type="ECO:0000256" key="1">
    <source>
        <dbReference type="ARBA" id="ARBA00022679"/>
    </source>
</evidence>
<dbReference type="InterPro" id="IPR005467">
    <property type="entry name" value="His_kinase_dom"/>
</dbReference>
<reference evidence="6 7" key="1">
    <citation type="submission" date="2024-02" db="EMBL/GenBank/DDBJ databases">
        <title>Genome sequence of Aquincola sp. MAHUQ-54.</title>
        <authorList>
            <person name="Huq M.A."/>
        </authorList>
    </citation>
    <scope>NUCLEOTIDE SEQUENCE [LARGE SCALE GENOMIC DNA]</scope>
    <source>
        <strain evidence="6 7">MAHUQ-54</strain>
    </source>
</reference>
<dbReference type="Pfam" id="PF02518">
    <property type="entry name" value="HATPase_c"/>
    <property type="match status" value="1"/>
</dbReference>
<evidence type="ECO:0000313" key="6">
    <source>
        <dbReference type="EMBL" id="MEF7614620.1"/>
    </source>
</evidence>
<protein>
    <submittedName>
        <fullName evidence="6">CHASE3 domain-containing protein</fullName>
    </submittedName>
</protein>
<dbReference type="GO" id="GO:0000155">
    <property type="term" value="F:phosphorelay sensor kinase activity"/>
    <property type="evidence" value="ECO:0007669"/>
    <property type="project" value="InterPro"/>
</dbReference>
<dbReference type="PROSITE" id="PS50109">
    <property type="entry name" value="HIS_KIN"/>
    <property type="match status" value="1"/>
</dbReference>
<dbReference type="InterPro" id="IPR007891">
    <property type="entry name" value="CHASE3"/>
</dbReference>
<evidence type="ECO:0000256" key="2">
    <source>
        <dbReference type="ARBA" id="ARBA00022777"/>
    </source>
</evidence>
<proteinExistence type="predicted"/>
<organism evidence="6 7">
    <name type="scientific">Aquincola agrisoli</name>
    <dbReference type="NCBI Taxonomy" id="3119538"/>
    <lineage>
        <taxon>Bacteria</taxon>
        <taxon>Pseudomonadati</taxon>
        <taxon>Pseudomonadota</taxon>
        <taxon>Betaproteobacteria</taxon>
        <taxon>Burkholderiales</taxon>
        <taxon>Sphaerotilaceae</taxon>
        <taxon>Aquincola</taxon>
    </lineage>
</organism>
<dbReference type="SUPFAM" id="SSF55874">
    <property type="entry name" value="ATPase domain of HSP90 chaperone/DNA topoisomerase II/histidine kinase"/>
    <property type="match status" value="1"/>
</dbReference>
<dbReference type="InterPro" id="IPR036890">
    <property type="entry name" value="HATPase_C_sf"/>
</dbReference>
<keyword evidence="2" id="KW-0418">Kinase</keyword>
<dbReference type="GO" id="GO:0046983">
    <property type="term" value="F:protein dimerization activity"/>
    <property type="evidence" value="ECO:0007669"/>
    <property type="project" value="InterPro"/>
</dbReference>
<accession>A0AAW9QJ50</accession>
<dbReference type="CDD" id="cd19410">
    <property type="entry name" value="HK9-like_sensor"/>
    <property type="match status" value="1"/>
</dbReference>
<dbReference type="Gene3D" id="3.30.565.10">
    <property type="entry name" value="Histidine kinase-like ATPase, C-terminal domain"/>
    <property type="match status" value="1"/>
</dbReference>
<dbReference type="GO" id="GO:0016020">
    <property type="term" value="C:membrane"/>
    <property type="evidence" value="ECO:0007669"/>
    <property type="project" value="InterPro"/>
</dbReference>
<dbReference type="InterPro" id="IPR050482">
    <property type="entry name" value="Sensor_HK_TwoCompSys"/>
</dbReference>
<evidence type="ECO:0000256" key="4">
    <source>
        <dbReference type="SAM" id="Phobius"/>
    </source>
</evidence>
<dbReference type="InterPro" id="IPR003594">
    <property type="entry name" value="HATPase_dom"/>
</dbReference>
<keyword evidence="4" id="KW-0472">Membrane</keyword>
<dbReference type="PANTHER" id="PTHR24421">
    <property type="entry name" value="NITRATE/NITRITE SENSOR PROTEIN NARX-RELATED"/>
    <property type="match status" value="1"/>
</dbReference>